<keyword evidence="2" id="KW-0732">Signal</keyword>
<dbReference type="Proteomes" id="UP000749559">
    <property type="component" value="Unassembled WGS sequence"/>
</dbReference>
<dbReference type="SUPFAM" id="SSF53300">
    <property type="entry name" value="vWA-like"/>
    <property type="match status" value="1"/>
</dbReference>
<dbReference type="PROSITE" id="PS50234">
    <property type="entry name" value="VWFA"/>
    <property type="match status" value="1"/>
</dbReference>
<evidence type="ECO:0000256" key="1">
    <source>
        <dbReference type="SAM" id="MobiDB-lite"/>
    </source>
</evidence>
<evidence type="ECO:0000256" key="2">
    <source>
        <dbReference type="SAM" id="SignalP"/>
    </source>
</evidence>
<feature type="compositionally biased region" description="Polar residues" evidence="1">
    <location>
        <begin position="207"/>
        <end position="218"/>
    </location>
</feature>
<dbReference type="SUPFAM" id="SSF47240">
    <property type="entry name" value="Ferritin-like"/>
    <property type="match status" value="1"/>
</dbReference>
<dbReference type="Pfam" id="PF00210">
    <property type="entry name" value="Ferritin"/>
    <property type="match status" value="1"/>
</dbReference>
<organism evidence="3 4">
    <name type="scientific">Owenia fusiformis</name>
    <name type="common">Polychaete worm</name>
    <dbReference type="NCBI Taxonomy" id="6347"/>
    <lineage>
        <taxon>Eukaryota</taxon>
        <taxon>Metazoa</taxon>
        <taxon>Spiralia</taxon>
        <taxon>Lophotrochozoa</taxon>
        <taxon>Annelida</taxon>
        <taxon>Polychaeta</taxon>
        <taxon>Sedentaria</taxon>
        <taxon>Canalipalpata</taxon>
        <taxon>Sabellida</taxon>
        <taxon>Oweniida</taxon>
        <taxon>Oweniidae</taxon>
        <taxon>Owenia</taxon>
    </lineage>
</organism>
<feature type="compositionally biased region" description="Low complexity" evidence="1">
    <location>
        <begin position="219"/>
        <end position="242"/>
    </location>
</feature>
<dbReference type="Gene3D" id="3.40.50.410">
    <property type="entry name" value="von Willebrand factor, type A domain"/>
    <property type="match status" value="1"/>
</dbReference>
<dbReference type="AlphaFoldDB" id="A0A8J1TB36"/>
<dbReference type="InterPro" id="IPR050525">
    <property type="entry name" value="ECM_Assembly_Org"/>
</dbReference>
<feature type="signal peptide" evidence="2">
    <location>
        <begin position="1"/>
        <end position="20"/>
    </location>
</feature>
<dbReference type="OrthoDB" id="186462at2759"/>
<dbReference type="Pfam" id="PF00092">
    <property type="entry name" value="VWA"/>
    <property type="match status" value="1"/>
</dbReference>
<dbReference type="EMBL" id="CAIIXF020000011">
    <property type="protein sequence ID" value="CAH1799671.1"/>
    <property type="molecule type" value="Genomic_DNA"/>
</dbReference>
<reference evidence="3" key="1">
    <citation type="submission" date="2022-03" db="EMBL/GenBank/DDBJ databases">
        <authorList>
            <person name="Martin C."/>
        </authorList>
    </citation>
    <scope>NUCLEOTIDE SEQUENCE</scope>
</reference>
<comment type="caution">
    <text evidence="3">The sequence shown here is derived from an EMBL/GenBank/DDBJ whole genome shotgun (WGS) entry which is preliminary data.</text>
</comment>
<dbReference type="InterPro" id="IPR012347">
    <property type="entry name" value="Ferritin-like"/>
</dbReference>
<dbReference type="PANTHER" id="PTHR24020">
    <property type="entry name" value="COLLAGEN ALPHA"/>
    <property type="match status" value="1"/>
</dbReference>
<dbReference type="PROSITE" id="PS50905">
    <property type="entry name" value="FERRITIN_LIKE"/>
    <property type="match status" value="1"/>
</dbReference>
<feature type="chain" id="PRO_5043523621" description="VWFA domain-containing protein" evidence="2">
    <location>
        <begin position="21"/>
        <end position="562"/>
    </location>
</feature>
<dbReference type="SMART" id="SM00327">
    <property type="entry name" value="VWA"/>
    <property type="match status" value="1"/>
</dbReference>
<accession>A0A8J1TB36</accession>
<dbReference type="PANTHER" id="PTHR24020:SF84">
    <property type="entry name" value="VWFA DOMAIN-CONTAINING PROTEIN"/>
    <property type="match status" value="1"/>
</dbReference>
<gene>
    <name evidence="3" type="ORF">OFUS_LOCUS23653</name>
</gene>
<feature type="region of interest" description="Disordered" evidence="1">
    <location>
        <begin position="207"/>
        <end position="248"/>
    </location>
</feature>
<dbReference type="InterPro" id="IPR009040">
    <property type="entry name" value="Ferritin-like_diiron"/>
</dbReference>
<proteinExistence type="predicted"/>
<dbReference type="InterPro" id="IPR009078">
    <property type="entry name" value="Ferritin-like_SF"/>
</dbReference>
<dbReference type="InterPro" id="IPR036465">
    <property type="entry name" value="vWFA_dom_sf"/>
</dbReference>
<dbReference type="Gene3D" id="1.20.1260.10">
    <property type="match status" value="1"/>
</dbReference>
<dbReference type="InterPro" id="IPR002035">
    <property type="entry name" value="VWF_A"/>
</dbReference>
<evidence type="ECO:0000313" key="3">
    <source>
        <dbReference type="EMBL" id="CAH1799671.1"/>
    </source>
</evidence>
<name>A0A8J1TB36_OWEFU</name>
<evidence type="ECO:0000313" key="4">
    <source>
        <dbReference type="Proteomes" id="UP000749559"/>
    </source>
</evidence>
<sequence>MANYMLVSSFLLCCLCLSGAVEFRRPESTDDVVIFGDETDCNKPLRCPRDLVFAIDISCFVSNRSKTLMRNFIRELTARLYISPGAYGTRVGLVTYSNSYYHKMYFEEAADNFELRNIIRYMDLNQPNMCFRRTDLLLNSIRLRYFNPHIGDRVVNKYANTIVLITSGATWPSSYSQQAIIEAQELTKMGAKILVVGFFEPEIPKSNVTTSPTTAAPINNTTQNDTNTTPPTSPSRSSDTTPAYPTTTGEVFRTGEQIRAMDEWEQLASNPFSKYRFFVEDLEKYVTFVNPVMKVMCDTYKSCTSDKIACAPKRLCCGCDYMFVEPGLDQTMMWPFLAVMLGKCLEEGCIRNPEGYCKVTRLPPVPPCLSAALLKHALVELTNLQLLQGYSYVGIAYRFFETDLDLDGFFGMFQAASNYKGANFAKMTEFQIKRGVSATFFNLKLPNNLRINNGVEALYIAMDIEKLLFEGMEEVIALSERHNDAELAGFMKKTILPGSIKARKEVAQYIAQYHLLGPDIGEYILNKILREKYPIGNVNLFGIPRKMKSSAKTNDVDNKTEL</sequence>
<evidence type="ECO:0008006" key="5">
    <source>
        <dbReference type="Google" id="ProtNLM"/>
    </source>
</evidence>
<dbReference type="InterPro" id="IPR008331">
    <property type="entry name" value="Ferritin_DPS_dom"/>
</dbReference>
<keyword evidence="4" id="KW-1185">Reference proteome</keyword>
<protein>
    <recommendedName>
        <fullName evidence="5">VWFA domain-containing protein</fullName>
    </recommendedName>
</protein>